<feature type="compositionally biased region" description="Basic and acidic residues" evidence="1">
    <location>
        <begin position="1"/>
        <end position="16"/>
    </location>
</feature>
<protein>
    <submittedName>
        <fullName evidence="2">Uncharacterized protein</fullName>
    </submittedName>
</protein>
<name>A0A822F3Q6_9BILA</name>
<feature type="region of interest" description="Disordered" evidence="1">
    <location>
        <begin position="41"/>
        <end position="60"/>
    </location>
</feature>
<proteinExistence type="predicted"/>
<dbReference type="EMBL" id="CAJOBR010079713">
    <property type="protein sequence ID" value="CAF5120293.1"/>
    <property type="molecule type" value="Genomic_DNA"/>
</dbReference>
<feature type="region of interest" description="Disordered" evidence="1">
    <location>
        <begin position="1"/>
        <end position="34"/>
    </location>
</feature>
<organism evidence="2 3">
    <name type="scientific">Rotaria socialis</name>
    <dbReference type="NCBI Taxonomy" id="392032"/>
    <lineage>
        <taxon>Eukaryota</taxon>
        <taxon>Metazoa</taxon>
        <taxon>Spiralia</taxon>
        <taxon>Gnathifera</taxon>
        <taxon>Rotifera</taxon>
        <taxon>Eurotatoria</taxon>
        <taxon>Bdelloidea</taxon>
        <taxon>Philodinida</taxon>
        <taxon>Philodinidae</taxon>
        <taxon>Rotaria</taxon>
    </lineage>
</organism>
<comment type="caution">
    <text evidence="2">The sequence shown here is derived from an EMBL/GenBank/DDBJ whole genome shotgun (WGS) entry which is preliminary data.</text>
</comment>
<dbReference type="Proteomes" id="UP000663848">
    <property type="component" value="Unassembled WGS sequence"/>
</dbReference>
<dbReference type="AlphaFoldDB" id="A0A822F3Q6"/>
<feature type="non-terminal residue" evidence="2">
    <location>
        <position position="1"/>
    </location>
</feature>
<sequence>RADESARTITAEENHNHNNNNNNNHFDQDDDDEELMRLKYQERTQSRASARPISRPNSSA</sequence>
<evidence type="ECO:0000313" key="2">
    <source>
        <dbReference type="EMBL" id="CAF5120293.1"/>
    </source>
</evidence>
<accession>A0A822F3Q6</accession>
<reference evidence="2" key="1">
    <citation type="submission" date="2021-02" db="EMBL/GenBank/DDBJ databases">
        <authorList>
            <person name="Nowell W R."/>
        </authorList>
    </citation>
    <scope>NUCLEOTIDE SEQUENCE</scope>
</reference>
<evidence type="ECO:0000313" key="3">
    <source>
        <dbReference type="Proteomes" id="UP000663848"/>
    </source>
</evidence>
<evidence type="ECO:0000256" key="1">
    <source>
        <dbReference type="SAM" id="MobiDB-lite"/>
    </source>
</evidence>
<feature type="non-terminal residue" evidence="2">
    <location>
        <position position="60"/>
    </location>
</feature>
<gene>
    <name evidence="2" type="ORF">QYT958_LOCUS46014</name>
</gene>